<evidence type="ECO:0000313" key="3">
    <source>
        <dbReference type="Proteomes" id="UP001222325"/>
    </source>
</evidence>
<gene>
    <name evidence="2" type="ORF">B0H15DRAFT_289162</name>
</gene>
<dbReference type="Proteomes" id="UP001222325">
    <property type="component" value="Unassembled WGS sequence"/>
</dbReference>
<sequence>MALRKFSGDEWTANGVKSTLIIDMPAEPQASRGDVSTNAVVCGWGWQFFSVIGCESGSASPILLDADSSIIPWQKVTLYFDPNVIRGADFERITFRTHLENLLPIQTYYAELSLPYNGNIALAAYMYRNDASGPAKIAISVGFPSTLGMALPAQLDARVEEALAATIRGEEVVDIKFWAYTRRIHGDAVTRPRAMYAKMALLRGHSDDLDAYLNGISGGAGFSESVRVDLDGDMCEEDEFGKYDYMSDSDLDSDDEEDRSRPPSVRGSNAEDRSRPPSVRGSNALVFQGPKPAVDICHGKEKKLDSPAVIESRRTGYVVTVKGHAYQTWNALIYYLYTKKIAFRSLGSRPAPVSRVPECSAKSMYRLADAYGLNDLKSLARASLQSQLSRENIVAETFSSFTSVYPEIQDIEVDFLIRRFPDLEEEIENVLKSVCEGSRPHCFDVLRKIVARK</sequence>
<accession>A0AAD6U894</accession>
<feature type="compositionally biased region" description="Acidic residues" evidence="1">
    <location>
        <begin position="247"/>
        <end position="257"/>
    </location>
</feature>
<dbReference type="Gene3D" id="3.30.710.10">
    <property type="entry name" value="Potassium Channel Kv1.1, Chain A"/>
    <property type="match status" value="1"/>
</dbReference>
<proteinExistence type="predicted"/>
<dbReference type="AlphaFoldDB" id="A0AAD6U894"/>
<comment type="caution">
    <text evidence="2">The sequence shown here is derived from an EMBL/GenBank/DDBJ whole genome shotgun (WGS) entry which is preliminary data.</text>
</comment>
<feature type="region of interest" description="Disordered" evidence="1">
    <location>
        <begin position="244"/>
        <end position="284"/>
    </location>
</feature>
<evidence type="ECO:0000313" key="2">
    <source>
        <dbReference type="EMBL" id="KAJ7088364.1"/>
    </source>
</evidence>
<protein>
    <submittedName>
        <fullName evidence="2">Uncharacterized protein</fullName>
    </submittedName>
</protein>
<organism evidence="2 3">
    <name type="scientific">Mycena belliarum</name>
    <dbReference type="NCBI Taxonomy" id="1033014"/>
    <lineage>
        <taxon>Eukaryota</taxon>
        <taxon>Fungi</taxon>
        <taxon>Dikarya</taxon>
        <taxon>Basidiomycota</taxon>
        <taxon>Agaricomycotina</taxon>
        <taxon>Agaricomycetes</taxon>
        <taxon>Agaricomycetidae</taxon>
        <taxon>Agaricales</taxon>
        <taxon>Marasmiineae</taxon>
        <taxon>Mycenaceae</taxon>
        <taxon>Mycena</taxon>
    </lineage>
</organism>
<name>A0AAD6U894_9AGAR</name>
<reference evidence="2" key="1">
    <citation type="submission" date="2023-03" db="EMBL/GenBank/DDBJ databases">
        <title>Massive genome expansion in bonnet fungi (Mycena s.s.) driven by repeated elements and novel gene families across ecological guilds.</title>
        <authorList>
            <consortium name="Lawrence Berkeley National Laboratory"/>
            <person name="Harder C.B."/>
            <person name="Miyauchi S."/>
            <person name="Viragh M."/>
            <person name="Kuo A."/>
            <person name="Thoen E."/>
            <person name="Andreopoulos B."/>
            <person name="Lu D."/>
            <person name="Skrede I."/>
            <person name="Drula E."/>
            <person name="Henrissat B."/>
            <person name="Morin E."/>
            <person name="Kohler A."/>
            <person name="Barry K."/>
            <person name="LaButti K."/>
            <person name="Morin E."/>
            <person name="Salamov A."/>
            <person name="Lipzen A."/>
            <person name="Mereny Z."/>
            <person name="Hegedus B."/>
            <person name="Baldrian P."/>
            <person name="Stursova M."/>
            <person name="Weitz H."/>
            <person name="Taylor A."/>
            <person name="Grigoriev I.V."/>
            <person name="Nagy L.G."/>
            <person name="Martin F."/>
            <person name="Kauserud H."/>
        </authorList>
    </citation>
    <scope>NUCLEOTIDE SEQUENCE</scope>
    <source>
        <strain evidence="2">CBHHK173m</strain>
    </source>
</reference>
<keyword evidence="3" id="KW-1185">Reference proteome</keyword>
<dbReference type="InterPro" id="IPR011333">
    <property type="entry name" value="SKP1/BTB/POZ_sf"/>
</dbReference>
<evidence type="ECO:0000256" key="1">
    <source>
        <dbReference type="SAM" id="MobiDB-lite"/>
    </source>
</evidence>
<dbReference type="EMBL" id="JARJCN010000026">
    <property type="protein sequence ID" value="KAJ7088364.1"/>
    <property type="molecule type" value="Genomic_DNA"/>
</dbReference>